<keyword evidence="3" id="KW-1185">Reference proteome</keyword>
<gene>
    <name evidence="2" type="ORF">AQJ91_18900</name>
</gene>
<feature type="region of interest" description="Disordered" evidence="1">
    <location>
        <begin position="1"/>
        <end position="93"/>
    </location>
</feature>
<dbReference type="Proteomes" id="UP000053260">
    <property type="component" value="Unassembled WGS sequence"/>
</dbReference>
<name>A0A101UZD1_9ACTN</name>
<evidence type="ECO:0000256" key="1">
    <source>
        <dbReference type="SAM" id="MobiDB-lite"/>
    </source>
</evidence>
<evidence type="ECO:0000313" key="2">
    <source>
        <dbReference type="EMBL" id="KUO19608.1"/>
    </source>
</evidence>
<proteinExistence type="predicted"/>
<feature type="compositionally biased region" description="Low complexity" evidence="1">
    <location>
        <begin position="51"/>
        <end position="60"/>
    </location>
</feature>
<sequence>MAVTDRHARVPHDSGRHTAYGSSSASDGSSDSSSLGRPLGSSLGNCDGNEVGSSVGSSVGMLKDGPGESLALGLLPGVLSSGESSLPEEPIRTTAATAPAATITASRM</sequence>
<feature type="compositionally biased region" description="Low complexity" evidence="1">
    <location>
        <begin position="21"/>
        <end position="44"/>
    </location>
</feature>
<dbReference type="AlphaFoldDB" id="A0A101UZD1"/>
<protein>
    <submittedName>
        <fullName evidence="2">Uncharacterized protein</fullName>
    </submittedName>
</protein>
<comment type="caution">
    <text evidence="2">The sequence shown here is derived from an EMBL/GenBank/DDBJ whole genome shotgun (WGS) entry which is preliminary data.</text>
</comment>
<dbReference type="EMBL" id="LMXB01000049">
    <property type="protein sequence ID" value="KUO19608.1"/>
    <property type="molecule type" value="Genomic_DNA"/>
</dbReference>
<organism evidence="2 3">
    <name type="scientific">Streptomyces dysideae</name>
    <dbReference type="NCBI Taxonomy" id="909626"/>
    <lineage>
        <taxon>Bacteria</taxon>
        <taxon>Bacillati</taxon>
        <taxon>Actinomycetota</taxon>
        <taxon>Actinomycetes</taxon>
        <taxon>Kitasatosporales</taxon>
        <taxon>Streptomycetaceae</taxon>
        <taxon>Streptomyces</taxon>
    </lineage>
</organism>
<accession>A0A101UZD1</accession>
<evidence type="ECO:0000313" key="3">
    <source>
        <dbReference type="Proteomes" id="UP000053260"/>
    </source>
</evidence>
<feature type="compositionally biased region" description="Basic and acidic residues" evidence="1">
    <location>
        <begin position="1"/>
        <end position="16"/>
    </location>
</feature>
<feature type="compositionally biased region" description="Low complexity" evidence="1">
    <location>
        <begin position="68"/>
        <end position="93"/>
    </location>
</feature>
<reference evidence="2 3" key="1">
    <citation type="submission" date="2015-10" db="EMBL/GenBank/DDBJ databases">
        <title>Draft genome sequence of Streptomyces sp. RV15, isolated from a marine sponge.</title>
        <authorList>
            <person name="Ruckert C."/>
            <person name="Abdelmohsen U.R."/>
            <person name="Winkler A."/>
            <person name="Hentschel U."/>
            <person name="Kalinowski J."/>
            <person name="Kampfer P."/>
            <person name="Glaeser S."/>
        </authorList>
    </citation>
    <scope>NUCLEOTIDE SEQUENCE [LARGE SCALE GENOMIC DNA]</scope>
    <source>
        <strain evidence="2 3">RV15</strain>
    </source>
</reference>